<name>A0A316V271_9BASI</name>
<dbReference type="GeneID" id="37021461"/>
<protein>
    <submittedName>
        <fullName evidence="2">Uncharacterized protein</fullName>
    </submittedName>
</protein>
<feature type="compositionally biased region" description="Polar residues" evidence="1">
    <location>
        <begin position="183"/>
        <end position="193"/>
    </location>
</feature>
<evidence type="ECO:0000313" key="3">
    <source>
        <dbReference type="Proteomes" id="UP000245771"/>
    </source>
</evidence>
<evidence type="ECO:0000256" key="1">
    <source>
        <dbReference type="SAM" id="MobiDB-lite"/>
    </source>
</evidence>
<organism evidence="2 3">
    <name type="scientific">Meira miltonrushii</name>
    <dbReference type="NCBI Taxonomy" id="1280837"/>
    <lineage>
        <taxon>Eukaryota</taxon>
        <taxon>Fungi</taxon>
        <taxon>Dikarya</taxon>
        <taxon>Basidiomycota</taxon>
        <taxon>Ustilaginomycotina</taxon>
        <taxon>Exobasidiomycetes</taxon>
        <taxon>Exobasidiales</taxon>
        <taxon>Brachybasidiaceae</taxon>
        <taxon>Meira</taxon>
    </lineage>
</organism>
<dbReference type="RefSeq" id="XP_025351948.1">
    <property type="nucleotide sequence ID" value="XM_025499680.1"/>
</dbReference>
<sequence length="298" mass="33517">MSYSNGRYKFEASRQSVAQSRTFQMNPYITNESQSTGYGFNFPVNQQAGQQKRGFGSSYEQAQRQGFMLRNPMEHARPPLTTIDRFRKYANVVGHQVGNEHGPNKMRKVEHIEQAQARFQQQAQIGFGEPRQEQNQSQPQPQGLRYSNVEERPASQESVNALTQACLTTPLDEDEAQLLGPGKTNNDQNSGQMPNKLPASRPVMTPRPSPQGYTQAQPANRQGPPPPPVQRVMSSNPPSSSPVPFQDSASETNVSAIEATIERFRIKFHREVCDLFVELKKEVQQLNLDKPDSNSKQM</sequence>
<feature type="compositionally biased region" description="Low complexity" evidence="1">
    <location>
        <begin position="230"/>
        <end position="244"/>
    </location>
</feature>
<dbReference type="AlphaFoldDB" id="A0A316V271"/>
<reference evidence="2 3" key="1">
    <citation type="journal article" date="2018" name="Mol. Biol. Evol.">
        <title>Broad Genomic Sampling Reveals a Smut Pathogenic Ancestry of the Fungal Clade Ustilaginomycotina.</title>
        <authorList>
            <person name="Kijpornyongpan T."/>
            <person name="Mondo S.J."/>
            <person name="Barry K."/>
            <person name="Sandor L."/>
            <person name="Lee J."/>
            <person name="Lipzen A."/>
            <person name="Pangilinan J."/>
            <person name="LaButti K."/>
            <person name="Hainaut M."/>
            <person name="Henrissat B."/>
            <person name="Grigoriev I.V."/>
            <person name="Spatafora J.W."/>
            <person name="Aime M.C."/>
        </authorList>
    </citation>
    <scope>NUCLEOTIDE SEQUENCE [LARGE SCALE GENOMIC DNA]</scope>
    <source>
        <strain evidence="2 3">MCA 3882</strain>
    </source>
</reference>
<dbReference type="Proteomes" id="UP000245771">
    <property type="component" value="Unassembled WGS sequence"/>
</dbReference>
<dbReference type="EMBL" id="KZ819607">
    <property type="protein sequence ID" value="PWN31646.1"/>
    <property type="molecule type" value="Genomic_DNA"/>
</dbReference>
<dbReference type="InParanoid" id="A0A316V271"/>
<accession>A0A316V271</accession>
<feature type="region of interest" description="Disordered" evidence="1">
    <location>
        <begin position="176"/>
        <end position="251"/>
    </location>
</feature>
<gene>
    <name evidence="2" type="ORF">FA14DRAFT_162591</name>
</gene>
<keyword evidence="3" id="KW-1185">Reference proteome</keyword>
<proteinExistence type="predicted"/>
<evidence type="ECO:0000313" key="2">
    <source>
        <dbReference type="EMBL" id="PWN31646.1"/>
    </source>
</evidence>